<dbReference type="STRING" id="195883.A0A482X895"/>
<feature type="coiled-coil region" evidence="2">
    <location>
        <begin position="361"/>
        <end position="388"/>
    </location>
</feature>
<dbReference type="Pfam" id="PF21773">
    <property type="entry name" value="ODAD1_CC"/>
    <property type="match status" value="1"/>
</dbReference>
<dbReference type="InterPro" id="IPR051876">
    <property type="entry name" value="ODA-DC/CCD"/>
</dbReference>
<protein>
    <recommendedName>
        <fullName evidence="3">ODAD1 central coiled coil region domain-containing protein</fullName>
    </recommendedName>
</protein>
<evidence type="ECO:0000259" key="3">
    <source>
        <dbReference type="Pfam" id="PF21773"/>
    </source>
</evidence>
<dbReference type="AlphaFoldDB" id="A0A482X895"/>
<comment type="caution">
    <text evidence="4">The sequence shown here is derived from an EMBL/GenBank/DDBJ whole genome shotgun (WGS) entry which is preliminary data.</text>
</comment>
<feature type="coiled-coil region" evidence="2">
    <location>
        <begin position="7"/>
        <end position="126"/>
    </location>
</feature>
<name>A0A482X895_LAOST</name>
<feature type="domain" description="ODAD1 central coiled coil region" evidence="3">
    <location>
        <begin position="147"/>
        <end position="423"/>
    </location>
</feature>
<evidence type="ECO:0000313" key="5">
    <source>
        <dbReference type="Proteomes" id="UP000291343"/>
    </source>
</evidence>
<organism evidence="4 5">
    <name type="scientific">Laodelphax striatellus</name>
    <name type="common">Small brown planthopper</name>
    <name type="synonym">Delphax striatella</name>
    <dbReference type="NCBI Taxonomy" id="195883"/>
    <lineage>
        <taxon>Eukaryota</taxon>
        <taxon>Metazoa</taxon>
        <taxon>Ecdysozoa</taxon>
        <taxon>Arthropoda</taxon>
        <taxon>Hexapoda</taxon>
        <taxon>Insecta</taxon>
        <taxon>Pterygota</taxon>
        <taxon>Neoptera</taxon>
        <taxon>Paraneoptera</taxon>
        <taxon>Hemiptera</taxon>
        <taxon>Auchenorrhyncha</taxon>
        <taxon>Fulgoroidea</taxon>
        <taxon>Delphacidae</taxon>
        <taxon>Criomorphinae</taxon>
        <taxon>Laodelphax</taxon>
    </lineage>
</organism>
<keyword evidence="5" id="KW-1185">Reference proteome</keyword>
<gene>
    <name evidence="4" type="ORF">LSTR_LSTR012738</name>
</gene>
<feature type="coiled-coil region" evidence="2">
    <location>
        <begin position="207"/>
        <end position="280"/>
    </location>
</feature>
<dbReference type="Proteomes" id="UP000291343">
    <property type="component" value="Unassembled WGS sequence"/>
</dbReference>
<dbReference type="PANTHER" id="PTHR21694">
    <property type="entry name" value="COILED-COIL DOMAIN-CONTAINING PROTEIN 63"/>
    <property type="match status" value="1"/>
</dbReference>
<evidence type="ECO:0000256" key="2">
    <source>
        <dbReference type="SAM" id="Coils"/>
    </source>
</evidence>
<dbReference type="OrthoDB" id="6766775at2759"/>
<proteinExistence type="predicted"/>
<reference evidence="4 5" key="1">
    <citation type="journal article" date="2017" name="Gigascience">
        <title>Genome sequence of the small brown planthopper, Laodelphax striatellus.</title>
        <authorList>
            <person name="Zhu J."/>
            <person name="Jiang F."/>
            <person name="Wang X."/>
            <person name="Yang P."/>
            <person name="Bao Y."/>
            <person name="Zhao W."/>
            <person name="Wang W."/>
            <person name="Lu H."/>
            <person name="Wang Q."/>
            <person name="Cui N."/>
            <person name="Li J."/>
            <person name="Chen X."/>
            <person name="Luo L."/>
            <person name="Yu J."/>
            <person name="Kang L."/>
            <person name="Cui F."/>
        </authorList>
    </citation>
    <scope>NUCLEOTIDE SEQUENCE [LARGE SCALE GENOMIC DNA]</scope>
    <source>
        <strain evidence="4">Lst14</strain>
    </source>
</reference>
<dbReference type="InParanoid" id="A0A482X895"/>
<dbReference type="InterPro" id="IPR049258">
    <property type="entry name" value="ODAD1_CC"/>
</dbReference>
<dbReference type="EMBL" id="QKKF02016486">
    <property type="protein sequence ID" value="RZF41708.1"/>
    <property type="molecule type" value="Genomic_DNA"/>
</dbReference>
<sequence length="565" mass="67069">MLNYERQMNEEEKLAKAEKDYRVSQKKLRMNELKKVSYPPKHKALIDRQVKVIGHLKQEIRNLESDLRVSCKRYKSEEGVKLLEAENLIEKEREMKENVEAERKRITELQCEIDEVNKAIMDMQRNGMQVDEICEKIKKKEMKLDGFEGSLQVATNKFNDLLMQSEKYRKKINLLLEERKIFHAKYMQLYRQLLEGKQTMLDIVEQATKVCDQKEEASRKLMRLQKKKAEEERNYNECVQQLQNELDENRELDKFLNEKNERLQNDNEAYQERKAEMMQNLKEEFFDKFGKYSAMMNEMCDLYGVDSNSKIDLRYKSVEVDIMQLVCYINFRNSELIELQDSITELNLQILDQQELRELNELEQEAVLEKLQENLQNKTEECRKAVEAKQKSEWVLNQLLTDLEKMFIGYNCDSKLFFEMLGDNAHVNVFNYHTCLAQIESQIHEFVCLVFCKELAWIPEYEDETEAVVQDDYHMILSKRPINYHTDSLSPCPLCQEMIQISTLEEESRVVVLDNYDEIQREEIRAVATTPDGHSQEILHNLSKCQLPRSRAIMQAKFQEQEAGL</sequence>
<dbReference type="PANTHER" id="PTHR21694:SF18">
    <property type="entry name" value="COILED-COIL DOMAIN-CONTAINING PROTEIN 63"/>
    <property type="match status" value="1"/>
</dbReference>
<keyword evidence="1 2" id="KW-0175">Coiled coil</keyword>
<accession>A0A482X895</accession>
<evidence type="ECO:0000256" key="1">
    <source>
        <dbReference type="ARBA" id="ARBA00023054"/>
    </source>
</evidence>
<dbReference type="FunCoup" id="A0A482X895">
    <property type="interactions" value="7"/>
</dbReference>
<dbReference type="SMR" id="A0A482X895"/>
<evidence type="ECO:0000313" key="4">
    <source>
        <dbReference type="EMBL" id="RZF41708.1"/>
    </source>
</evidence>